<dbReference type="EMBL" id="HBIX01018213">
    <property type="protein sequence ID" value="CAE0720267.1"/>
    <property type="molecule type" value="Transcribed_RNA"/>
</dbReference>
<evidence type="ECO:0000313" key="1">
    <source>
        <dbReference type="EMBL" id="CAE0720264.1"/>
    </source>
</evidence>
<proteinExistence type="predicted"/>
<name>A0A6U9ZVZ5_9STRA</name>
<reference evidence="1" key="1">
    <citation type="submission" date="2021-01" db="EMBL/GenBank/DDBJ databases">
        <authorList>
            <person name="Corre E."/>
            <person name="Pelletier E."/>
            <person name="Niang G."/>
            <person name="Scheremetjew M."/>
            <person name="Finn R."/>
            <person name="Kale V."/>
            <person name="Holt S."/>
            <person name="Cochrane G."/>
            <person name="Meng A."/>
            <person name="Brown T."/>
            <person name="Cohen L."/>
        </authorList>
    </citation>
    <scope>NUCLEOTIDE SEQUENCE</scope>
    <source>
        <strain evidence="1">10249 10 AB</strain>
    </source>
</reference>
<evidence type="ECO:0000313" key="2">
    <source>
        <dbReference type="EMBL" id="CAE0720266.1"/>
    </source>
</evidence>
<sequence length="272" mass="31158">MTTATTAENNHVLPDIAISSVKEADDVMTRDLLRLSFEDRNAIDEEIHGVSNAFPAETMELMQTALHNLSAELLQIPNKPAFDKSQLLFPNDTYVNTLDFRLRFLRCELFDARKAAIRMVTFLDLLDELGFGNEVLRRPIQFSDLSKEDVKLFRVGFVQMLPFRDRSGRPILAGVGTIGFQYDLIQRMRIHLYITFVFSNDVESQRKGMVNVLWPEGDFSEIQMPLHNDSRNLLKKVIAAAPLRLVAVHICFPDTLYFNLLRSFLILTFSSQ</sequence>
<evidence type="ECO:0000313" key="3">
    <source>
        <dbReference type="EMBL" id="CAE0720267.1"/>
    </source>
</evidence>
<accession>A0A6U9ZVZ5</accession>
<dbReference type="AlphaFoldDB" id="A0A6U9ZVZ5"/>
<dbReference type="EMBL" id="HBIX01018212">
    <property type="protein sequence ID" value="CAE0720266.1"/>
    <property type="molecule type" value="Transcribed_RNA"/>
</dbReference>
<gene>
    <name evidence="1" type="ORF">PAUS00366_LOCUS13018</name>
    <name evidence="2" type="ORF">PAUS00366_LOCUS13020</name>
    <name evidence="3" type="ORF">PAUS00366_LOCUS13021</name>
</gene>
<protein>
    <submittedName>
        <fullName evidence="1">Uncharacterized protein</fullName>
    </submittedName>
</protein>
<dbReference type="EMBL" id="HBIX01018210">
    <property type="protein sequence ID" value="CAE0720264.1"/>
    <property type="molecule type" value="Transcribed_RNA"/>
</dbReference>
<organism evidence="1">
    <name type="scientific">Pseudo-nitzschia australis</name>
    <dbReference type="NCBI Taxonomy" id="44445"/>
    <lineage>
        <taxon>Eukaryota</taxon>
        <taxon>Sar</taxon>
        <taxon>Stramenopiles</taxon>
        <taxon>Ochrophyta</taxon>
        <taxon>Bacillariophyta</taxon>
        <taxon>Bacillariophyceae</taxon>
        <taxon>Bacillariophycidae</taxon>
        <taxon>Bacillariales</taxon>
        <taxon>Bacillariaceae</taxon>
        <taxon>Pseudo-nitzschia</taxon>
    </lineage>
</organism>